<reference evidence="2 3" key="1">
    <citation type="journal article" date="2011" name="PLoS Genet.">
        <title>Finished genome of the fungal wheat pathogen Mycosphaerella graminicola reveals dispensome structure, chromosome plasticity, and stealth pathogenesis.</title>
        <authorList>
            <person name="Goodwin S.B."/>
            <person name="Ben M'barek S."/>
            <person name="Dhillon B."/>
            <person name="Wittenberg A.H.J."/>
            <person name="Crane C.F."/>
            <person name="Hane J.K."/>
            <person name="Foster A.J."/>
            <person name="Van der Lee T.A.J."/>
            <person name="Grimwood J."/>
            <person name="Aerts A."/>
            <person name="Antoniw J."/>
            <person name="Bailey A."/>
            <person name="Bluhm B."/>
            <person name="Bowler J."/>
            <person name="Bristow J."/>
            <person name="van der Burgt A."/>
            <person name="Canto-Canche B."/>
            <person name="Churchill A.C.L."/>
            <person name="Conde-Ferraez L."/>
            <person name="Cools H.J."/>
            <person name="Coutinho P.M."/>
            <person name="Csukai M."/>
            <person name="Dehal P."/>
            <person name="De Wit P."/>
            <person name="Donzelli B."/>
            <person name="van de Geest H.C."/>
            <person name="van Ham R.C.H.J."/>
            <person name="Hammond-Kosack K.E."/>
            <person name="Henrissat B."/>
            <person name="Kilian A."/>
            <person name="Kobayashi A.K."/>
            <person name="Koopmann E."/>
            <person name="Kourmpetis Y."/>
            <person name="Kuzniar A."/>
            <person name="Lindquist E."/>
            <person name="Lombard V."/>
            <person name="Maliepaard C."/>
            <person name="Martins N."/>
            <person name="Mehrabi R."/>
            <person name="Nap J.P.H."/>
            <person name="Ponomarenko A."/>
            <person name="Rudd J.J."/>
            <person name="Salamov A."/>
            <person name="Schmutz J."/>
            <person name="Schouten H.J."/>
            <person name="Shapiro H."/>
            <person name="Stergiopoulos I."/>
            <person name="Torriani S.F.F."/>
            <person name="Tu H."/>
            <person name="de Vries R.P."/>
            <person name="Waalwijk C."/>
            <person name="Ware S.B."/>
            <person name="Wiebenga A."/>
            <person name="Zwiers L.-H."/>
            <person name="Oliver R.P."/>
            <person name="Grigoriev I.V."/>
            <person name="Kema G.H.J."/>
        </authorList>
    </citation>
    <scope>NUCLEOTIDE SEQUENCE [LARGE SCALE GENOMIC DNA]</scope>
    <source>
        <strain evidence="3">CBS 115943 / IPO323</strain>
    </source>
</reference>
<dbReference type="HOGENOM" id="CLU_662594_0_0_1"/>
<dbReference type="RefSeq" id="XP_003851011.1">
    <property type="nucleotide sequence ID" value="XM_003850963.1"/>
</dbReference>
<dbReference type="EMBL" id="CM001202">
    <property type="protein sequence ID" value="EGP85987.1"/>
    <property type="molecule type" value="Genomic_DNA"/>
</dbReference>
<evidence type="ECO:0000259" key="1">
    <source>
        <dbReference type="Pfam" id="PF00646"/>
    </source>
</evidence>
<dbReference type="InterPro" id="IPR001810">
    <property type="entry name" value="F-box_dom"/>
</dbReference>
<dbReference type="OrthoDB" id="10322528at2759"/>
<accession>F9XGR7</accession>
<dbReference type="InterPro" id="IPR036047">
    <property type="entry name" value="F-box-like_dom_sf"/>
</dbReference>
<dbReference type="GeneID" id="13397751"/>
<evidence type="ECO:0000313" key="2">
    <source>
        <dbReference type="EMBL" id="EGP85987.1"/>
    </source>
</evidence>
<dbReference type="AlphaFoldDB" id="F9XGR7"/>
<dbReference type="eggNOG" id="ENOG502RP8A">
    <property type="taxonomic scope" value="Eukaryota"/>
</dbReference>
<proteinExistence type="predicted"/>
<dbReference type="SUPFAM" id="SSF81383">
    <property type="entry name" value="F-box domain"/>
    <property type="match status" value="1"/>
</dbReference>
<dbReference type="InParanoid" id="F9XGR7"/>
<name>F9XGR7_ZYMTI</name>
<dbReference type="Pfam" id="PF00646">
    <property type="entry name" value="F-box"/>
    <property type="match status" value="1"/>
</dbReference>
<dbReference type="KEGG" id="ztr:MYCGRDRAFT_94689"/>
<organism evidence="2 3">
    <name type="scientific">Zymoseptoria tritici (strain CBS 115943 / IPO323)</name>
    <name type="common">Speckled leaf blotch fungus</name>
    <name type="synonym">Septoria tritici</name>
    <dbReference type="NCBI Taxonomy" id="336722"/>
    <lineage>
        <taxon>Eukaryota</taxon>
        <taxon>Fungi</taxon>
        <taxon>Dikarya</taxon>
        <taxon>Ascomycota</taxon>
        <taxon>Pezizomycotina</taxon>
        <taxon>Dothideomycetes</taxon>
        <taxon>Dothideomycetidae</taxon>
        <taxon>Mycosphaerellales</taxon>
        <taxon>Mycosphaerellaceae</taxon>
        <taxon>Zymoseptoria</taxon>
    </lineage>
</organism>
<keyword evidence="3" id="KW-1185">Reference proteome</keyword>
<sequence length="415" mass="46768">MPCQSSHFGQIHRRFHLAVQAAATDSALDICVMAIAELRLARCIRLASEVRPMDYSGFPLHHDGALFLYNGPSTRIHRAEMEEVASTSPTDASAMKQTMRTSSRIAARPKAPKSDLAPAPIVKPAPRIQNSCRHKCFDKAKCKHKCCAETLRIVDIPKGEEFINCADLLVYLLGLLPAKDLLSFRQVSHHMQSTIDNSKTFRQRLFLEAEDCQSYSDIRLLHGVDASSMPHIPPRTVRINPLLFNIYPKYSPSSLEEGSPYRLYGLPSVAIRYSNPARYSKNGVNLLTDLRFKITPTHNKKLHADSSCMNMFITQPPIKDLIVNAEQEVTKGPKRWRNLSYVPETTLIASDGEGLRFRDLQPFMNRLFGEDGVTQVVTDLGRSYLRIPRCEALDEDGEPVFLAPNQYRINLPRHG</sequence>
<dbReference type="Proteomes" id="UP000008062">
    <property type="component" value="Chromosome 7"/>
</dbReference>
<evidence type="ECO:0000313" key="3">
    <source>
        <dbReference type="Proteomes" id="UP000008062"/>
    </source>
</evidence>
<feature type="domain" description="F-box" evidence="1">
    <location>
        <begin position="167"/>
        <end position="201"/>
    </location>
</feature>
<protein>
    <recommendedName>
        <fullName evidence="1">F-box domain-containing protein</fullName>
    </recommendedName>
</protein>
<gene>
    <name evidence="2" type="ORF">MYCGRDRAFT_94689</name>
</gene>